<evidence type="ECO:0000313" key="2">
    <source>
        <dbReference type="EMBL" id="GAA3707885.1"/>
    </source>
</evidence>
<dbReference type="Proteomes" id="UP001500051">
    <property type="component" value="Unassembled WGS sequence"/>
</dbReference>
<reference evidence="3" key="1">
    <citation type="journal article" date="2019" name="Int. J. Syst. Evol. Microbiol.">
        <title>The Global Catalogue of Microorganisms (GCM) 10K type strain sequencing project: providing services to taxonomists for standard genome sequencing and annotation.</title>
        <authorList>
            <consortium name="The Broad Institute Genomics Platform"/>
            <consortium name="The Broad Institute Genome Sequencing Center for Infectious Disease"/>
            <person name="Wu L."/>
            <person name="Ma J."/>
        </authorList>
    </citation>
    <scope>NUCLEOTIDE SEQUENCE [LARGE SCALE GENOMIC DNA]</scope>
    <source>
        <strain evidence="3">JCM 16548</strain>
    </source>
</reference>
<evidence type="ECO:0000256" key="1">
    <source>
        <dbReference type="SAM" id="Phobius"/>
    </source>
</evidence>
<name>A0ABP7DMZ2_9ACTN</name>
<evidence type="ECO:0000313" key="3">
    <source>
        <dbReference type="Proteomes" id="UP001500051"/>
    </source>
</evidence>
<sequence>MGPAVGPWAQVCGSGNAYRVTTMSIWTSLRGRAARWRGRTAAGAGTVEYVAAIAIAAIIIGAVVLGVNNAKVEVYSARVLCLIQSVVGSGQCDEAIGDGPGSGYGPDDVNEPWYCEVFGIGCSDQPTTDPDDVDIPDGLDRNDPIVQMMLSTERGRQVLQWLSDNDIPIVIDPGATGAYWNQSEIVLGPGYDNAAVLVHEANHARYTVEGRHADVSNPDRDAYVHGAVDEEVDGTVQQILSAQEFRNGGAQLGSQPGEPEYNAAYQQAIRNGESQAQAQQAGYQAVSDLFYHGGMVTSTNGQAYPDYYGSYWDSEH</sequence>
<keyword evidence="3" id="KW-1185">Reference proteome</keyword>
<keyword evidence="1" id="KW-0472">Membrane</keyword>
<organism evidence="2 3">
    <name type="scientific">Microlunatus aurantiacus</name>
    <dbReference type="NCBI Taxonomy" id="446786"/>
    <lineage>
        <taxon>Bacteria</taxon>
        <taxon>Bacillati</taxon>
        <taxon>Actinomycetota</taxon>
        <taxon>Actinomycetes</taxon>
        <taxon>Propionibacteriales</taxon>
        <taxon>Propionibacteriaceae</taxon>
        <taxon>Microlunatus</taxon>
    </lineage>
</organism>
<keyword evidence="1" id="KW-0812">Transmembrane</keyword>
<proteinExistence type="predicted"/>
<dbReference type="EMBL" id="BAAAYX010000012">
    <property type="protein sequence ID" value="GAA3707885.1"/>
    <property type="molecule type" value="Genomic_DNA"/>
</dbReference>
<comment type="caution">
    <text evidence="2">The sequence shown here is derived from an EMBL/GenBank/DDBJ whole genome shotgun (WGS) entry which is preliminary data.</text>
</comment>
<protein>
    <submittedName>
        <fullName evidence="2">Uncharacterized protein</fullName>
    </submittedName>
</protein>
<accession>A0ABP7DMZ2</accession>
<feature type="transmembrane region" description="Helical" evidence="1">
    <location>
        <begin position="49"/>
        <end position="68"/>
    </location>
</feature>
<keyword evidence="1" id="KW-1133">Transmembrane helix</keyword>
<gene>
    <name evidence="2" type="ORF">GCM10022204_27380</name>
</gene>